<reference evidence="8 9" key="1">
    <citation type="submission" date="2017-01" db="EMBL/GenBank/DDBJ databases">
        <authorList>
            <consortium name="Urmite Genomes"/>
        </authorList>
    </citation>
    <scope>NUCLEOTIDE SEQUENCE [LARGE SCALE GENOMIC DNA]</scope>
    <source>
        <strain evidence="8 9">AB308</strain>
    </source>
</reference>
<name>A0A2U3NGL8_9MYCO</name>
<dbReference type="EC" id="1.2.1.3" evidence="3"/>
<dbReference type="RefSeq" id="WP_077101620.1">
    <property type="nucleotide sequence ID" value="NZ_LT717701.1"/>
</dbReference>
<evidence type="ECO:0000313" key="8">
    <source>
        <dbReference type="EMBL" id="SPM30574.1"/>
    </source>
</evidence>
<evidence type="ECO:0000256" key="3">
    <source>
        <dbReference type="ARBA" id="ARBA00024226"/>
    </source>
</evidence>
<feature type="active site" evidence="5">
    <location>
        <position position="259"/>
    </location>
</feature>
<dbReference type="CDD" id="cd07139">
    <property type="entry name" value="ALDH_AldA-Rv0768"/>
    <property type="match status" value="1"/>
</dbReference>
<dbReference type="GO" id="GO:0004029">
    <property type="term" value="F:aldehyde dehydrogenase (NAD+) activity"/>
    <property type="evidence" value="ECO:0007669"/>
    <property type="project" value="UniProtKB-EC"/>
</dbReference>
<dbReference type="FunFam" id="3.40.309.10:FF:000009">
    <property type="entry name" value="Aldehyde dehydrogenase A"/>
    <property type="match status" value="1"/>
</dbReference>
<dbReference type="Gene3D" id="3.40.309.10">
    <property type="entry name" value="Aldehyde Dehydrogenase, Chain A, domain 2"/>
    <property type="match status" value="1"/>
</dbReference>
<dbReference type="InterPro" id="IPR016162">
    <property type="entry name" value="Ald_DH_N"/>
</dbReference>
<accession>A0A2U3NGL8</accession>
<dbReference type="Proteomes" id="UP000241595">
    <property type="component" value="Unassembled WGS sequence"/>
</dbReference>
<protein>
    <recommendedName>
        <fullName evidence="3">aldehyde dehydrogenase (NAD(+))</fullName>
        <ecNumber evidence="3">1.2.1.3</ecNumber>
    </recommendedName>
</protein>
<comment type="catalytic activity">
    <reaction evidence="4">
        <text>an aldehyde + NAD(+) + H2O = a carboxylate + NADH + 2 H(+)</text>
        <dbReference type="Rhea" id="RHEA:16185"/>
        <dbReference type="ChEBI" id="CHEBI:15377"/>
        <dbReference type="ChEBI" id="CHEBI:15378"/>
        <dbReference type="ChEBI" id="CHEBI:17478"/>
        <dbReference type="ChEBI" id="CHEBI:29067"/>
        <dbReference type="ChEBI" id="CHEBI:57540"/>
        <dbReference type="ChEBI" id="CHEBI:57945"/>
        <dbReference type="EC" id="1.2.1.3"/>
    </reaction>
</comment>
<dbReference type="InterPro" id="IPR029510">
    <property type="entry name" value="Ald_DH_CS_GLU"/>
</dbReference>
<dbReference type="SUPFAM" id="SSF53720">
    <property type="entry name" value="ALDH-like"/>
    <property type="match status" value="1"/>
</dbReference>
<proteinExistence type="inferred from homology"/>
<dbReference type="Pfam" id="PF00171">
    <property type="entry name" value="Aldedh"/>
    <property type="match status" value="1"/>
</dbReference>
<evidence type="ECO:0000256" key="5">
    <source>
        <dbReference type="PROSITE-ProRule" id="PRU10007"/>
    </source>
</evidence>
<comment type="similarity">
    <text evidence="1 6">Belongs to the aldehyde dehydrogenase family.</text>
</comment>
<dbReference type="OrthoDB" id="6882680at2"/>
<evidence type="ECO:0000256" key="4">
    <source>
        <dbReference type="ARBA" id="ARBA00049194"/>
    </source>
</evidence>
<evidence type="ECO:0000259" key="7">
    <source>
        <dbReference type="Pfam" id="PF00171"/>
    </source>
</evidence>
<dbReference type="EMBL" id="FTRV01000015">
    <property type="protein sequence ID" value="SPM30574.1"/>
    <property type="molecule type" value="Genomic_DNA"/>
</dbReference>
<dbReference type="Gene3D" id="3.40.605.10">
    <property type="entry name" value="Aldehyde Dehydrogenase, Chain A, domain 1"/>
    <property type="match status" value="1"/>
</dbReference>
<dbReference type="STRING" id="1841859.GCA_900157385_04084"/>
<organism evidence="8 9">
    <name type="scientific">Mycobacterium terramassiliense</name>
    <dbReference type="NCBI Taxonomy" id="1841859"/>
    <lineage>
        <taxon>Bacteria</taxon>
        <taxon>Bacillati</taxon>
        <taxon>Actinomycetota</taxon>
        <taxon>Actinomycetes</taxon>
        <taxon>Mycobacteriales</taxon>
        <taxon>Mycobacteriaceae</taxon>
        <taxon>Mycobacterium</taxon>
    </lineage>
</organism>
<feature type="domain" description="Aldehyde dehydrogenase" evidence="7">
    <location>
        <begin position="22"/>
        <end position="482"/>
    </location>
</feature>
<keyword evidence="9" id="KW-1185">Reference proteome</keyword>
<dbReference type="PROSITE" id="PS00687">
    <property type="entry name" value="ALDEHYDE_DEHYDR_GLU"/>
    <property type="match status" value="1"/>
</dbReference>
<evidence type="ECO:0000256" key="1">
    <source>
        <dbReference type="ARBA" id="ARBA00009986"/>
    </source>
</evidence>
<dbReference type="InterPro" id="IPR015590">
    <property type="entry name" value="Aldehyde_DH_dom"/>
</dbReference>
<gene>
    <name evidence="8" type="ORF">MTAB308_4083</name>
</gene>
<dbReference type="InterPro" id="IPR016161">
    <property type="entry name" value="Ald_DH/histidinol_DH"/>
</dbReference>
<keyword evidence="2 6" id="KW-0560">Oxidoreductase</keyword>
<sequence length="493" mass="52271">MPNNTTTVAITEYDKLFIGGTWTQPSTTEVIEVFSPATGKKVGQVPLAGEIDVDAACAAARRAFDDGPWPQMSPTERQAVIARAAALVEERAEDFKHVLTLETGQPQTIIDMMQFGAGLSVLQYYATAAGKFSWSEVRDGVYGQTLVTREPIGVVAAVVAWNVPFFLACNKLGPALLAGCTLVLKPAAETPLSTNLLAEVFADAGLPDGVLSIVPGGPVTGRALTANPEPDKFTFTGSSAVGKEIGQIAAEKLKPCTLELGGKSAAIILEDADLDSTLPMLVFSGLMNCGQVCVGQTRILAPRSRYEEIVEKLATAVAATPVGPPDDPAAAVGPLISEKQRHRVEAYIQQGIQEGARLVTGGGRPQGLDRGWFVQPTVFADVDNSMTIAQEEIFGPVLVVIPYDDEDDAVRIANDSRYGLAGSVWTTDNDKALRIASRIRTGTYAVNMYAFDPGAPFGGYKDSGIGREGGREGIEAYCQAKSLLLPFGYTPDL</sequence>
<evidence type="ECO:0000256" key="6">
    <source>
        <dbReference type="RuleBase" id="RU003345"/>
    </source>
</evidence>
<dbReference type="InterPro" id="IPR016160">
    <property type="entry name" value="Ald_DH_CS_CYS"/>
</dbReference>
<dbReference type="InterPro" id="IPR016163">
    <property type="entry name" value="Ald_DH_C"/>
</dbReference>
<dbReference type="AlphaFoldDB" id="A0A2U3NGL8"/>
<evidence type="ECO:0000313" key="9">
    <source>
        <dbReference type="Proteomes" id="UP000241595"/>
    </source>
</evidence>
<dbReference type="PANTHER" id="PTHR42804:SF1">
    <property type="entry name" value="ALDEHYDE DEHYDROGENASE-RELATED"/>
    <property type="match status" value="1"/>
</dbReference>
<dbReference type="PROSITE" id="PS00070">
    <property type="entry name" value="ALDEHYDE_DEHYDR_CYS"/>
    <property type="match status" value="1"/>
</dbReference>
<dbReference type="FunFam" id="3.40.605.10:FF:000007">
    <property type="entry name" value="NAD/NADP-dependent betaine aldehyde dehydrogenase"/>
    <property type="match status" value="1"/>
</dbReference>
<evidence type="ECO:0000256" key="2">
    <source>
        <dbReference type="ARBA" id="ARBA00023002"/>
    </source>
</evidence>
<dbReference type="PANTHER" id="PTHR42804">
    <property type="entry name" value="ALDEHYDE DEHYDROGENASE"/>
    <property type="match status" value="1"/>
</dbReference>